<dbReference type="eggNOG" id="ENOG502T66J">
    <property type="taxonomic scope" value="Eukaryota"/>
</dbReference>
<protein>
    <submittedName>
        <fullName evidence="1">Uncharacterized protein</fullName>
    </submittedName>
</protein>
<keyword evidence="2" id="KW-1185">Reference proteome</keyword>
<dbReference type="RefSeq" id="XP_008100698.1">
    <property type="nucleotide sequence ID" value="XM_008102507.1"/>
</dbReference>
<name>E3R0P0_COLGM</name>
<dbReference type="Proteomes" id="UP000008782">
    <property type="component" value="Unassembled WGS sequence"/>
</dbReference>
<evidence type="ECO:0000313" key="2">
    <source>
        <dbReference type="Proteomes" id="UP000008782"/>
    </source>
</evidence>
<dbReference type="VEuPathDB" id="FungiDB:GLRG_11824"/>
<evidence type="ECO:0000313" key="1">
    <source>
        <dbReference type="EMBL" id="EFQ36678.1"/>
    </source>
</evidence>
<accession>E3R0P0</accession>
<dbReference type="GeneID" id="24417187"/>
<dbReference type="EMBL" id="GG697462">
    <property type="protein sequence ID" value="EFQ36678.1"/>
    <property type="molecule type" value="Genomic_DNA"/>
</dbReference>
<reference evidence="2" key="1">
    <citation type="journal article" date="2012" name="Nat. Genet.">
        <title>Lifestyle transitions in plant pathogenic Colletotrichum fungi deciphered by genome and transcriptome analyses.</title>
        <authorList>
            <person name="O'Connell R.J."/>
            <person name="Thon M.R."/>
            <person name="Hacquard S."/>
            <person name="Amyotte S.G."/>
            <person name="Kleemann J."/>
            <person name="Torres M.F."/>
            <person name="Damm U."/>
            <person name="Buiate E.A."/>
            <person name="Epstein L."/>
            <person name="Alkan N."/>
            <person name="Altmueller J."/>
            <person name="Alvarado-Balderrama L."/>
            <person name="Bauser C.A."/>
            <person name="Becker C."/>
            <person name="Birren B.W."/>
            <person name="Chen Z."/>
            <person name="Choi J."/>
            <person name="Crouch J.A."/>
            <person name="Duvick J.P."/>
            <person name="Farman M.A."/>
            <person name="Gan P."/>
            <person name="Heiman D."/>
            <person name="Henrissat B."/>
            <person name="Howard R.J."/>
            <person name="Kabbage M."/>
            <person name="Koch C."/>
            <person name="Kracher B."/>
            <person name="Kubo Y."/>
            <person name="Law A.D."/>
            <person name="Lebrun M.-H."/>
            <person name="Lee Y.-H."/>
            <person name="Miyara I."/>
            <person name="Moore N."/>
            <person name="Neumann U."/>
            <person name="Nordstroem K."/>
            <person name="Panaccione D.G."/>
            <person name="Panstruga R."/>
            <person name="Place M."/>
            <person name="Proctor R.H."/>
            <person name="Prusky D."/>
            <person name="Rech G."/>
            <person name="Reinhardt R."/>
            <person name="Rollins J.A."/>
            <person name="Rounsley S."/>
            <person name="Schardl C.L."/>
            <person name="Schwartz D.C."/>
            <person name="Shenoy N."/>
            <person name="Shirasu K."/>
            <person name="Sikhakolli U.R."/>
            <person name="Stueber K."/>
            <person name="Sukno S.A."/>
            <person name="Sweigard J.A."/>
            <person name="Takano Y."/>
            <person name="Takahara H."/>
            <person name="Trail F."/>
            <person name="van der Does H.C."/>
            <person name="Voll L.M."/>
            <person name="Will I."/>
            <person name="Young S."/>
            <person name="Zeng Q."/>
            <person name="Zhang J."/>
            <person name="Zhou S."/>
            <person name="Dickman M.B."/>
            <person name="Schulze-Lefert P."/>
            <person name="Ver Loren van Themaat E."/>
            <person name="Ma L.-J."/>
            <person name="Vaillancourt L.J."/>
        </authorList>
    </citation>
    <scope>NUCLEOTIDE SEQUENCE [LARGE SCALE GENOMIC DNA]</scope>
    <source>
        <strain evidence="2">M1.001 / M2 / FGSC 10212</strain>
    </source>
</reference>
<gene>
    <name evidence="1" type="ORF">GLRG_11824</name>
</gene>
<sequence>MSTSGKRKASDSPTGPSKNVKLDILEQEFPNTEERAGFIATKFSKLLRDKTVFPKILDKARIDRKHQFVNRTGDISEYWFNYAVDLMAWCNAMKLVQSGRREWFPWRSVPSSKPEDPSDRAVWFPKFKETQAMLASLSSRERLDNGLALMEEEPQMNRNILGMTSIKLRQAIWDDVFPGQPCVQNRPFEVAVPENFDFGAQVHGDKSEYLQQLPPGIRMAIFLTENLKGTIVKCLVFGYQKNTVDSSWNRTLLAVVYRTAVQWAREAFMTQDRVPISQAFKNLRFSIAHGEVVSSERMKQLSLDKSLVAECDAQLALGPYRNQEDHAVFRVSAWLEKEKLLPADERCRMLRG</sequence>
<dbReference type="HOGENOM" id="CLU_662235_0_0_1"/>
<dbReference type="AlphaFoldDB" id="E3R0P0"/>
<dbReference type="OrthoDB" id="4845768at2759"/>
<organism evidence="2">
    <name type="scientific">Colletotrichum graminicola (strain M1.001 / M2 / FGSC 10212)</name>
    <name type="common">Maize anthracnose fungus</name>
    <name type="synonym">Glomerella graminicola</name>
    <dbReference type="NCBI Taxonomy" id="645133"/>
    <lineage>
        <taxon>Eukaryota</taxon>
        <taxon>Fungi</taxon>
        <taxon>Dikarya</taxon>
        <taxon>Ascomycota</taxon>
        <taxon>Pezizomycotina</taxon>
        <taxon>Sordariomycetes</taxon>
        <taxon>Hypocreomycetidae</taxon>
        <taxon>Glomerellales</taxon>
        <taxon>Glomerellaceae</taxon>
        <taxon>Colletotrichum</taxon>
        <taxon>Colletotrichum graminicola species complex</taxon>
    </lineage>
</organism>
<proteinExistence type="predicted"/>